<keyword evidence="4" id="KW-0675">Receptor</keyword>
<evidence type="ECO:0000256" key="1">
    <source>
        <dbReference type="ARBA" id="ARBA00023157"/>
    </source>
</evidence>
<dbReference type="Proteomes" id="UP000054359">
    <property type="component" value="Unassembled WGS sequence"/>
</dbReference>
<feature type="domain" description="C-type lectin" evidence="3">
    <location>
        <begin position="363"/>
        <end position="496"/>
    </location>
</feature>
<dbReference type="InterPro" id="IPR016186">
    <property type="entry name" value="C-type_lectin-like/link_sf"/>
</dbReference>
<dbReference type="SUPFAM" id="SSF56436">
    <property type="entry name" value="C-type lectin-like"/>
    <property type="match status" value="5"/>
</dbReference>
<dbReference type="CDD" id="cd00037">
    <property type="entry name" value="CLECT"/>
    <property type="match status" value="5"/>
</dbReference>
<dbReference type="STRING" id="407821.A0A087USD6"/>
<evidence type="ECO:0000259" key="3">
    <source>
        <dbReference type="PROSITE" id="PS50041"/>
    </source>
</evidence>
<dbReference type="Pfam" id="PF00059">
    <property type="entry name" value="Lectin_C"/>
    <property type="match status" value="5"/>
</dbReference>
<accession>A0A087USD6</accession>
<proteinExistence type="predicted"/>
<feature type="domain" description="C-type lectin" evidence="3">
    <location>
        <begin position="64"/>
        <end position="182"/>
    </location>
</feature>
<dbReference type="EMBL" id="KK121347">
    <property type="protein sequence ID" value="KFM80275.1"/>
    <property type="molecule type" value="Genomic_DNA"/>
</dbReference>
<dbReference type="OrthoDB" id="6428734at2759"/>
<dbReference type="Gene3D" id="3.10.100.10">
    <property type="entry name" value="Mannose-Binding Protein A, subunit A"/>
    <property type="match status" value="5"/>
</dbReference>
<evidence type="ECO:0000313" key="4">
    <source>
        <dbReference type="EMBL" id="KFM80275.1"/>
    </source>
</evidence>
<dbReference type="AlphaFoldDB" id="A0A087USD6"/>
<dbReference type="OMA" id="PHTHIFR"/>
<dbReference type="InterPro" id="IPR001304">
    <property type="entry name" value="C-type_lectin-like"/>
</dbReference>
<feature type="transmembrane region" description="Helical" evidence="2">
    <location>
        <begin position="812"/>
        <end position="834"/>
    </location>
</feature>
<dbReference type="PANTHER" id="PTHR22803">
    <property type="entry name" value="MANNOSE, PHOSPHOLIPASE, LECTIN RECEPTOR RELATED"/>
    <property type="match status" value="1"/>
</dbReference>
<name>A0A087USD6_STEMI</name>
<dbReference type="PROSITE" id="PS00615">
    <property type="entry name" value="C_TYPE_LECTIN_1"/>
    <property type="match status" value="1"/>
</dbReference>
<dbReference type="InterPro" id="IPR050111">
    <property type="entry name" value="C-type_lectin/snaclec_domain"/>
</dbReference>
<feature type="domain" description="C-type lectin" evidence="3">
    <location>
        <begin position="216"/>
        <end position="334"/>
    </location>
</feature>
<keyword evidence="2" id="KW-0812">Transmembrane</keyword>
<protein>
    <submittedName>
        <fullName evidence="4">Macrophage mannose receptor 1</fullName>
    </submittedName>
</protein>
<evidence type="ECO:0000313" key="5">
    <source>
        <dbReference type="Proteomes" id="UP000054359"/>
    </source>
</evidence>
<sequence>MDCMGLLSEISHPTLYTWIKSNCSETHNFLCEMDAVKTTTPAPIQTTTALKPLGCPYGNNWKPHGEYCYWETTYETERLNWFQARTYCQAFGGDLASYPTEKEEDTGIGGARGHYRGLWIGIQRGKEDDIFRWIDGTQMNYTNWEINEPNLKSKSKFCVMHGSDDSRWKLDYCGVRRWFVCKAPLVRSSLMPDLPSFTKIKCNFTTTSAFHNWYLYQDNCYLVVEKKRYSWDTAQTFCQDNGAHLASIHSFQETDFIITITSVYPETDFWIGLNSRNLHSPFTWSDETPLDFLYWADDFVANTTDRVDNCVTFNKREGSWTSDHCNRLYGVVCKRGINDSLEFTSPPTTPALPGNCQSGWYPLGSKCYKIFGRLWSQRVKWNEAKTECEKHGAVLASIHSNEEQDFLNDLIMETGTSIWIGLQTLEHGTLFQWTDDTRIDYTNWNADEPQFSGDPDDELEGLFGAENACVEVLHEVEAMGKWNSCGCFRKNAYVCQKSKDPRITQPSEDPFACETVKGWSRLGSSCYKVFNKNSTWIDAQSECRTYKANLVSFRITTVGLFLRRRYTFDDGYYWTGMREMKEDTYVMVTGQRLVNSNWIPGQPQKASAPMDNCVVINNNNRWLVRSCQEKHPFICEWNTDLDKEIAPTKKHECTNRSGGWEDIGGSSCYLFKEDEPLTWNEAMAYCFRHGGHLASFHSIDDVKLVQEYLTRNIQSRFFHIGLGRRKDGSYAWVDNSPFDFTNWGIGEPDHSDHNCVEMMVIDGKWNDIGCDEMRRGFICSISKGTGSFLEPMAVNTTKQGEIISQKLRVGGIFGIVICILVILAVVGVTIYYLYPSKKMKPYLLETEASF</sequence>
<organism evidence="4 5">
    <name type="scientific">Stegodyphus mimosarum</name>
    <name type="common">African social velvet spider</name>
    <dbReference type="NCBI Taxonomy" id="407821"/>
    <lineage>
        <taxon>Eukaryota</taxon>
        <taxon>Metazoa</taxon>
        <taxon>Ecdysozoa</taxon>
        <taxon>Arthropoda</taxon>
        <taxon>Chelicerata</taxon>
        <taxon>Arachnida</taxon>
        <taxon>Araneae</taxon>
        <taxon>Araneomorphae</taxon>
        <taxon>Entelegynae</taxon>
        <taxon>Eresoidea</taxon>
        <taxon>Eresidae</taxon>
        <taxon>Stegodyphus</taxon>
    </lineage>
</organism>
<feature type="domain" description="C-type lectin" evidence="3">
    <location>
        <begin position="664"/>
        <end position="772"/>
    </location>
</feature>
<reference evidence="4 5" key="1">
    <citation type="submission" date="2013-11" db="EMBL/GenBank/DDBJ databases">
        <title>Genome sequencing of Stegodyphus mimosarum.</title>
        <authorList>
            <person name="Bechsgaard J."/>
        </authorList>
    </citation>
    <scope>NUCLEOTIDE SEQUENCE [LARGE SCALE GENOMIC DNA]</scope>
</reference>
<keyword evidence="5" id="KW-1185">Reference proteome</keyword>
<dbReference type="SMART" id="SM00034">
    <property type="entry name" value="CLECT"/>
    <property type="match status" value="5"/>
</dbReference>
<dbReference type="InterPro" id="IPR016187">
    <property type="entry name" value="CTDL_fold"/>
</dbReference>
<feature type="domain" description="C-type lectin" evidence="3">
    <location>
        <begin position="522"/>
        <end position="636"/>
    </location>
</feature>
<dbReference type="PROSITE" id="PS50041">
    <property type="entry name" value="C_TYPE_LECTIN_2"/>
    <property type="match status" value="5"/>
</dbReference>
<gene>
    <name evidence="4" type="ORF">X975_06445</name>
</gene>
<evidence type="ECO:0000256" key="2">
    <source>
        <dbReference type="SAM" id="Phobius"/>
    </source>
</evidence>
<feature type="non-terminal residue" evidence="4">
    <location>
        <position position="850"/>
    </location>
</feature>
<keyword evidence="1" id="KW-1015">Disulfide bond</keyword>
<dbReference type="InterPro" id="IPR018378">
    <property type="entry name" value="C-type_lectin_CS"/>
</dbReference>
<keyword evidence="2" id="KW-1133">Transmembrane helix</keyword>
<keyword evidence="2" id="KW-0472">Membrane</keyword>